<feature type="signal peptide" evidence="1">
    <location>
        <begin position="1"/>
        <end position="32"/>
    </location>
</feature>
<dbReference type="AlphaFoldDB" id="A0A2S7U4I5"/>
<proteinExistence type="predicted"/>
<name>A0A2S7U4I5_9BACT</name>
<evidence type="ECO:0000313" key="2">
    <source>
        <dbReference type="EMBL" id="PQJ29490.1"/>
    </source>
</evidence>
<accession>A0A2S7U4I5</accession>
<evidence type="ECO:0000256" key="1">
    <source>
        <dbReference type="SAM" id="SignalP"/>
    </source>
</evidence>
<sequence>MKPNPMKIIKHTLSCCLLAPLIGILIGSMATAAPDDAKIARDVDSVQVAKAWFISLMQGDTAVTASLSEAPFNLDGKHEIATMGELKKIYDSVVEKKGKRNLKVGSAKVSLSTPEKVTVLITIEGDDETISVFVKPGDAFRVIGFRY</sequence>
<gene>
    <name evidence="2" type="ORF">BSZ32_13980</name>
</gene>
<evidence type="ECO:0008006" key="4">
    <source>
        <dbReference type="Google" id="ProtNLM"/>
    </source>
</evidence>
<dbReference type="EMBL" id="MQWA01000001">
    <property type="protein sequence ID" value="PQJ29490.1"/>
    <property type="molecule type" value="Genomic_DNA"/>
</dbReference>
<evidence type="ECO:0000313" key="3">
    <source>
        <dbReference type="Proteomes" id="UP000239907"/>
    </source>
</evidence>
<comment type="caution">
    <text evidence="2">The sequence shown here is derived from an EMBL/GenBank/DDBJ whole genome shotgun (WGS) entry which is preliminary data.</text>
</comment>
<reference evidence="2 3" key="1">
    <citation type="submission" date="2016-12" db="EMBL/GenBank/DDBJ databases">
        <title>Study of bacterial adaptation to deep sea.</title>
        <authorList>
            <person name="Song J."/>
            <person name="Yoshizawa S."/>
            <person name="Kogure K."/>
        </authorList>
    </citation>
    <scope>NUCLEOTIDE SEQUENCE [LARGE SCALE GENOMIC DNA]</scope>
    <source>
        <strain evidence="2 3">SAORIC-165</strain>
    </source>
</reference>
<protein>
    <recommendedName>
        <fullName evidence="4">DUF4440 domain-containing protein</fullName>
    </recommendedName>
</protein>
<dbReference type="Proteomes" id="UP000239907">
    <property type="component" value="Unassembled WGS sequence"/>
</dbReference>
<dbReference type="RefSeq" id="WP_105043988.1">
    <property type="nucleotide sequence ID" value="NZ_MQWA01000001.1"/>
</dbReference>
<keyword evidence="1" id="KW-0732">Signal</keyword>
<organism evidence="2 3">
    <name type="scientific">Rubritalea profundi</name>
    <dbReference type="NCBI Taxonomy" id="1658618"/>
    <lineage>
        <taxon>Bacteria</taxon>
        <taxon>Pseudomonadati</taxon>
        <taxon>Verrucomicrobiota</taxon>
        <taxon>Verrucomicrobiia</taxon>
        <taxon>Verrucomicrobiales</taxon>
        <taxon>Rubritaleaceae</taxon>
        <taxon>Rubritalea</taxon>
    </lineage>
</organism>
<keyword evidence="3" id="KW-1185">Reference proteome</keyword>
<feature type="chain" id="PRO_5015785481" description="DUF4440 domain-containing protein" evidence="1">
    <location>
        <begin position="33"/>
        <end position="147"/>
    </location>
</feature>